<reference evidence="8 9" key="1">
    <citation type="submission" date="2013-05" db="EMBL/GenBank/DDBJ databases">
        <title>Genome sequence of Streptomyces sparsogenes DSM 40356.</title>
        <authorList>
            <person name="Coyne S."/>
            <person name="Seebeck F.P."/>
        </authorList>
    </citation>
    <scope>NUCLEOTIDE SEQUENCE [LARGE SCALE GENOMIC DNA]</scope>
    <source>
        <strain evidence="8 9">DSM 40356</strain>
    </source>
</reference>
<sequence length="103" mass="10734">MLNTAVSAFVQSEVSDAMRGRMMSVYAVISMGGSPVGGPVIGWISQHAGARWGLVVGAVTAVVSAVAVALWLTRRSPSRLALAAPTRRTGELAQDPPRSRGVF</sequence>
<keyword evidence="3 7" id="KW-0812">Transmembrane</keyword>
<accession>A0A1R1SB93</accession>
<dbReference type="AlphaFoldDB" id="A0A1R1SB93"/>
<protein>
    <submittedName>
        <fullName evidence="8">Major facilitator superfamily protein</fullName>
    </submittedName>
</protein>
<dbReference type="PANTHER" id="PTHR23513">
    <property type="entry name" value="INTEGRAL MEMBRANE EFFLUX PROTEIN-RELATED"/>
    <property type="match status" value="1"/>
</dbReference>
<keyword evidence="5 7" id="KW-0472">Membrane</keyword>
<gene>
    <name evidence="8" type="ORF">SPAR_30586</name>
</gene>
<evidence type="ECO:0000256" key="5">
    <source>
        <dbReference type="ARBA" id="ARBA00023136"/>
    </source>
</evidence>
<dbReference type="InterPro" id="IPR036259">
    <property type="entry name" value="MFS_trans_sf"/>
</dbReference>
<proteinExistence type="predicted"/>
<feature type="transmembrane region" description="Helical" evidence="7">
    <location>
        <begin position="25"/>
        <end position="44"/>
    </location>
</feature>
<evidence type="ECO:0000256" key="7">
    <source>
        <dbReference type="SAM" id="Phobius"/>
    </source>
</evidence>
<dbReference type="Pfam" id="PF07690">
    <property type="entry name" value="MFS_1"/>
    <property type="match status" value="1"/>
</dbReference>
<name>A0A1R1SB93_9ACTN</name>
<comment type="subcellular location">
    <subcellularLocation>
        <location evidence="1">Cell membrane</location>
        <topology evidence="1">Multi-pass membrane protein</topology>
    </subcellularLocation>
</comment>
<keyword evidence="4 7" id="KW-1133">Transmembrane helix</keyword>
<dbReference type="GO" id="GO:0005886">
    <property type="term" value="C:plasma membrane"/>
    <property type="evidence" value="ECO:0007669"/>
    <property type="project" value="UniProtKB-SubCell"/>
</dbReference>
<dbReference type="SUPFAM" id="SSF103473">
    <property type="entry name" value="MFS general substrate transporter"/>
    <property type="match status" value="1"/>
</dbReference>
<dbReference type="PANTHER" id="PTHR23513:SF11">
    <property type="entry name" value="STAPHYLOFERRIN A TRANSPORTER"/>
    <property type="match status" value="1"/>
</dbReference>
<dbReference type="GO" id="GO:0022857">
    <property type="term" value="F:transmembrane transporter activity"/>
    <property type="evidence" value="ECO:0007669"/>
    <property type="project" value="InterPro"/>
</dbReference>
<feature type="transmembrane region" description="Helical" evidence="7">
    <location>
        <begin position="50"/>
        <end position="72"/>
    </location>
</feature>
<comment type="caution">
    <text evidence="8">The sequence shown here is derived from an EMBL/GenBank/DDBJ whole genome shotgun (WGS) entry which is preliminary data.</text>
</comment>
<dbReference type="EMBL" id="ASQP01000392">
    <property type="protein sequence ID" value="OMI35605.1"/>
    <property type="molecule type" value="Genomic_DNA"/>
</dbReference>
<evidence type="ECO:0000313" key="9">
    <source>
        <dbReference type="Proteomes" id="UP000186168"/>
    </source>
</evidence>
<dbReference type="InterPro" id="IPR011701">
    <property type="entry name" value="MFS"/>
</dbReference>
<keyword evidence="9" id="KW-1185">Reference proteome</keyword>
<evidence type="ECO:0000256" key="4">
    <source>
        <dbReference type="ARBA" id="ARBA00022989"/>
    </source>
</evidence>
<organism evidence="8 9">
    <name type="scientific">Streptomyces sparsogenes DSM 40356</name>
    <dbReference type="NCBI Taxonomy" id="1331668"/>
    <lineage>
        <taxon>Bacteria</taxon>
        <taxon>Bacillati</taxon>
        <taxon>Actinomycetota</taxon>
        <taxon>Actinomycetes</taxon>
        <taxon>Kitasatosporales</taxon>
        <taxon>Streptomycetaceae</taxon>
        <taxon>Streptomyces</taxon>
    </lineage>
</organism>
<dbReference type="Proteomes" id="UP000186168">
    <property type="component" value="Unassembled WGS sequence"/>
</dbReference>
<evidence type="ECO:0000313" key="8">
    <source>
        <dbReference type="EMBL" id="OMI35605.1"/>
    </source>
</evidence>
<evidence type="ECO:0000256" key="1">
    <source>
        <dbReference type="ARBA" id="ARBA00004651"/>
    </source>
</evidence>
<dbReference type="RefSeq" id="WP_076971409.1">
    <property type="nucleotide sequence ID" value="NZ_ASQP01000392.1"/>
</dbReference>
<evidence type="ECO:0000256" key="2">
    <source>
        <dbReference type="ARBA" id="ARBA00022475"/>
    </source>
</evidence>
<keyword evidence="2" id="KW-1003">Cell membrane</keyword>
<dbReference type="Gene3D" id="1.20.1250.20">
    <property type="entry name" value="MFS general substrate transporter like domains"/>
    <property type="match status" value="1"/>
</dbReference>
<feature type="region of interest" description="Disordered" evidence="6">
    <location>
        <begin position="83"/>
        <end position="103"/>
    </location>
</feature>
<evidence type="ECO:0000256" key="3">
    <source>
        <dbReference type="ARBA" id="ARBA00022692"/>
    </source>
</evidence>
<evidence type="ECO:0000256" key="6">
    <source>
        <dbReference type="SAM" id="MobiDB-lite"/>
    </source>
</evidence>